<organism evidence="1 2">
    <name type="scientific">Corynebacterium glaucum</name>
    <dbReference type="NCBI Taxonomy" id="187491"/>
    <lineage>
        <taxon>Bacteria</taxon>
        <taxon>Bacillati</taxon>
        <taxon>Actinomycetota</taxon>
        <taxon>Actinomycetes</taxon>
        <taxon>Mycobacteriales</taxon>
        <taxon>Corynebacteriaceae</taxon>
        <taxon>Corynebacterium</taxon>
    </lineage>
</organism>
<sequence length="29" mass="3215">MEAFHVIVEPHSQFGLRKAFEATGDNVPS</sequence>
<dbReference type="AlphaFoldDB" id="A0A1Q2HTA5"/>
<dbReference type="KEGG" id="cgv:CGLAU_00370"/>
<protein>
    <submittedName>
        <fullName evidence="1">Uncharacterized protein</fullName>
    </submittedName>
</protein>
<evidence type="ECO:0000313" key="2">
    <source>
        <dbReference type="Proteomes" id="UP000217209"/>
    </source>
</evidence>
<proteinExistence type="predicted"/>
<keyword evidence="2" id="KW-1185">Reference proteome</keyword>
<reference evidence="1 2" key="1">
    <citation type="submission" date="2016-12" db="EMBL/GenBank/DDBJ databases">
        <authorList>
            <person name="Song W.-J."/>
            <person name="Kurnit D.M."/>
        </authorList>
    </citation>
    <scope>NUCLEOTIDE SEQUENCE [LARGE SCALE GENOMIC DNA]</scope>
    <source>
        <strain evidence="1 2">DSM 30827</strain>
    </source>
</reference>
<evidence type="ECO:0000313" key="1">
    <source>
        <dbReference type="EMBL" id="AQQ14077.1"/>
    </source>
</evidence>
<gene>
    <name evidence="1" type="ORF">CGLAU_00370</name>
</gene>
<dbReference type="Proteomes" id="UP000217209">
    <property type="component" value="Chromosome"/>
</dbReference>
<accession>A0A1Q2HTA5</accession>
<name>A0A1Q2HTA5_9CORY</name>
<dbReference type="EMBL" id="CP019688">
    <property type="protein sequence ID" value="AQQ14077.1"/>
    <property type="molecule type" value="Genomic_DNA"/>
</dbReference>